<keyword evidence="2" id="KW-1185">Reference proteome</keyword>
<evidence type="ECO:0000313" key="2">
    <source>
        <dbReference type="Proteomes" id="UP001055072"/>
    </source>
</evidence>
<evidence type="ECO:0000313" key="1">
    <source>
        <dbReference type="EMBL" id="KAI0086093.1"/>
    </source>
</evidence>
<comment type="caution">
    <text evidence="1">The sequence shown here is derived from an EMBL/GenBank/DDBJ whole genome shotgun (WGS) entry which is preliminary data.</text>
</comment>
<organism evidence="1 2">
    <name type="scientific">Irpex rosettiformis</name>
    <dbReference type="NCBI Taxonomy" id="378272"/>
    <lineage>
        <taxon>Eukaryota</taxon>
        <taxon>Fungi</taxon>
        <taxon>Dikarya</taxon>
        <taxon>Basidiomycota</taxon>
        <taxon>Agaricomycotina</taxon>
        <taxon>Agaricomycetes</taxon>
        <taxon>Polyporales</taxon>
        <taxon>Irpicaceae</taxon>
        <taxon>Irpex</taxon>
    </lineage>
</organism>
<accession>A0ACB8TVS9</accession>
<dbReference type="Proteomes" id="UP001055072">
    <property type="component" value="Unassembled WGS sequence"/>
</dbReference>
<dbReference type="EMBL" id="MU274926">
    <property type="protein sequence ID" value="KAI0086093.1"/>
    <property type="molecule type" value="Genomic_DNA"/>
</dbReference>
<sequence length="167" mass="18410">MDHQVELMQGTCVPQVSMFAPQDQMHGEIILQLKRRWPCQTHSNESGGPGWCFVPLASGLHYGLNMPKLKAWAIAIASHQHTIEQPPSMVLDGGPREGGAIKARGRAGPYGAAFPSQTASANGRLAREHNMVYSKPATKRGTGQYSYNRRRWPSYLDRAEGCNIRAP</sequence>
<proteinExistence type="predicted"/>
<protein>
    <submittedName>
        <fullName evidence="1">Uncharacterized protein</fullName>
    </submittedName>
</protein>
<name>A0ACB8TVS9_9APHY</name>
<gene>
    <name evidence="1" type="ORF">BDY19DRAFT_379589</name>
</gene>
<reference evidence="1" key="1">
    <citation type="journal article" date="2021" name="Environ. Microbiol.">
        <title>Gene family expansions and transcriptome signatures uncover fungal adaptations to wood decay.</title>
        <authorList>
            <person name="Hage H."/>
            <person name="Miyauchi S."/>
            <person name="Viragh M."/>
            <person name="Drula E."/>
            <person name="Min B."/>
            <person name="Chaduli D."/>
            <person name="Navarro D."/>
            <person name="Favel A."/>
            <person name="Norest M."/>
            <person name="Lesage-Meessen L."/>
            <person name="Balint B."/>
            <person name="Merenyi Z."/>
            <person name="de Eugenio L."/>
            <person name="Morin E."/>
            <person name="Martinez A.T."/>
            <person name="Baldrian P."/>
            <person name="Stursova M."/>
            <person name="Martinez M.J."/>
            <person name="Novotny C."/>
            <person name="Magnuson J.K."/>
            <person name="Spatafora J.W."/>
            <person name="Maurice S."/>
            <person name="Pangilinan J."/>
            <person name="Andreopoulos W."/>
            <person name="LaButti K."/>
            <person name="Hundley H."/>
            <person name="Na H."/>
            <person name="Kuo A."/>
            <person name="Barry K."/>
            <person name="Lipzen A."/>
            <person name="Henrissat B."/>
            <person name="Riley R."/>
            <person name="Ahrendt S."/>
            <person name="Nagy L.G."/>
            <person name="Grigoriev I.V."/>
            <person name="Martin F."/>
            <person name="Rosso M.N."/>
        </authorList>
    </citation>
    <scope>NUCLEOTIDE SEQUENCE</scope>
    <source>
        <strain evidence="1">CBS 384.51</strain>
    </source>
</reference>